<comment type="similarity">
    <text evidence="7">Belongs to the YfgM family.</text>
</comment>
<evidence type="ECO:0000256" key="2">
    <source>
        <dbReference type="ARBA" id="ARBA00022475"/>
    </source>
</evidence>
<sequence length="214" mass="24826">MHGNKMKKLVAIQEFIYKNKNIFIISIIFTISIVMLIVSGWLFCYQKSNENSIKTKDLLEQYQRIVSTVQASQFKKNLPKRSLKDINAFINKNINIYGFMASMVLTKYYVNNNELDKAVLSLKTSLKSTKDINLITLINLRLARIQIEQKKFDEALKTIGYIKNKDWIIIAADIRGEALFGKGEKKLAKYEWNKVIKSSIFPVYNQIINMKINS</sequence>
<dbReference type="PANTHER" id="PTHR38035:SF1">
    <property type="entry name" value="ANCILLARY SECYEG TRANSLOCON SUBUNIT"/>
    <property type="match status" value="1"/>
</dbReference>
<feature type="transmembrane region" description="Helical" evidence="9">
    <location>
        <begin position="21"/>
        <end position="43"/>
    </location>
</feature>
<evidence type="ECO:0000313" key="11">
    <source>
        <dbReference type="EMBL" id="PPI88260.1"/>
    </source>
</evidence>
<keyword evidence="5 9" id="KW-0472">Membrane</keyword>
<evidence type="ECO:0000256" key="7">
    <source>
        <dbReference type="ARBA" id="ARBA00024197"/>
    </source>
</evidence>
<reference evidence="11 12" key="1">
    <citation type="journal article" date="2018" name="Genome Biol. Evol.">
        <title>Cladogenesis and Genomic Streamlining in Extracellular Endosymbionts of Tropical Stink Bugs.</title>
        <authorList>
            <person name="Otero-Bravo A."/>
            <person name="Goffredi S."/>
            <person name="Sabree Z.L."/>
        </authorList>
    </citation>
    <scope>NUCLEOTIDE SEQUENCE [LARGE SCALE GENOMIC DNA]</scope>
    <source>
        <strain evidence="11 12">SoEE</strain>
    </source>
</reference>
<organism evidence="11 12">
    <name type="scientific">Candidatus Pantoea edessiphila</name>
    <dbReference type="NCBI Taxonomy" id="2044610"/>
    <lineage>
        <taxon>Bacteria</taxon>
        <taxon>Pseudomonadati</taxon>
        <taxon>Pseudomonadota</taxon>
        <taxon>Gammaproteobacteria</taxon>
        <taxon>Enterobacterales</taxon>
        <taxon>Erwiniaceae</taxon>
        <taxon>Pantoea</taxon>
    </lineage>
</organism>
<protein>
    <recommendedName>
        <fullName evidence="8">Ancillary SecYEG translocon subunit</fullName>
    </recommendedName>
</protein>
<evidence type="ECO:0000256" key="8">
    <source>
        <dbReference type="ARBA" id="ARBA00024235"/>
    </source>
</evidence>
<dbReference type="GO" id="GO:0005886">
    <property type="term" value="C:plasma membrane"/>
    <property type="evidence" value="ECO:0007669"/>
    <property type="project" value="UniProtKB-SubCell"/>
</dbReference>
<evidence type="ECO:0000256" key="6">
    <source>
        <dbReference type="ARBA" id="ARBA00023186"/>
    </source>
</evidence>
<keyword evidence="4 9" id="KW-1133">Transmembrane helix</keyword>
<name>A0A2P5T124_9GAMM</name>
<accession>A0A2P5T124</accession>
<evidence type="ECO:0000256" key="5">
    <source>
        <dbReference type="ARBA" id="ARBA00023136"/>
    </source>
</evidence>
<dbReference type="Pfam" id="PF09976">
    <property type="entry name" value="TPR_21"/>
    <property type="match status" value="1"/>
</dbReference>
<dbReference type="InterPro" id="IPR011990">
    <property type="entry name" value="TPR-like_helical_dom_sf"/>
</dbReference>
<dbReference type="GO" id="GO:0044877">
    <property type="term" value="F:protein-containing complex binding"/>
    <property type="evidence" value="ECO:0007669"/>
    <property type="project" value="InterPro"/>
</dbReference>
<keyword evidence="3 9" id="KW-0812">Transmembrane</keyword>
<dbReference type="PANTHER" id="PTHR38035">
    <property type="entry name" value="UPF0070 PROTEIN YFGM"/>
    <property type="match status" value="1"/>
</dbReference>
<comment type="subcellular location">
    <subcellularLocation>
        <location evidence="1">Cell membrane</location>
        <topology evidence="1">Single-pass type II membrane protein</topology>
    </subcellularLocation>
</comment>
<dbReference type="AlphaFoldDB" id="A0A2P5T124"/>
<dbReference type="InterPro" id="IPR018704">
    <property type="entry name" value="SecYEG/CpoB_TPR"/>
</dbReference>
<evidence type="ECO:0000256" key="1">
    <source>
        <dbReference type="ARBA" id="ARBA00004401"/>
    </source>
</evidence>
<proteinExistence type="inferred from homology"/>
<evidence type="ECO:0000259" key="10">
    <source>
        <dbReference type="Pfam" id="PF09976"/>
    </source>
</evidence>
<evidence type="ECO:0000256" key="3">
    <source>
        <dbReference type="ARBA" id="ARBA00022692"/>
    </source>
</evidence>
<evidence type="ECO:0000313" key="12">
    <source>
        <dbReference type="Proteomes" id="UP000296153"/>
    </source>
</evidence>
<feature type="domain" description="Ancillary SecYEG translocon subunit/Cell division coordinator CpoB TPR" evidence="10">
    <location>
        <begin position="26"/>
        <end position="213"/>
    </location>
</feature>
<dbReference type="EMBL" id="PDKT01000001">
    <property type="protein sequence ID" value="PPI88260.1"/>
    <property type="molecule type" value="Genomic_DNA"/>
</dbReference>
<comment type="caution">
    <text evidence="11">The sequence shown here is derived from an EMBL/GenBank/DDBJ whole genome shotgun (WGS) entry which is preliminary data.</text>
</comment>
<keyword evidence="6" id="KW-0143">Chaperone</keyword>
<dbReference type="Proteomes" id="UP000296153">
    <property type="component" value="Unassembled WGS sequence"/>
</dbReference>
<evidence type="ECO:0000256" key="9">
    <source>
        <dbReference type="SAM" id="Phobius"/>
    </source>
</evidence>
<keyword evidence="2" id="KW-1003">Cell membrane</keyword>
<gene>
    <name evidence="11" type="ORF">CRV12_01365</name>
</gene>
<evidence type="ECO:0000256" key="4">
    <source>
        <dbReference type="ARBA" id="ARBA00022989"/>
    </source>
</evidence>
<dbReference type="InterPro" id="IPR026039">
    <property type="entry name" value="YfgM"/>
</dbReference>
<dbReference type="SUPFAM" id="SSF48452">
    <property type="entry name" value="TPR-like"/>
    <property type="match status" value="1"/>
</dbReference>